<name>A0A6V8LKJ6_9BACT</name>
<keyword evidence="8" id="KW-0902">Two-component regulatory system</keyword>
<reference evidence="12 13" key="1">
    <citation type="submission" date="2020-04" db="EMBL/GenBank/DDBJ databases">
        <authorList>
            <consortium name="Desulfovibrio sp. FSS-1 genome sequencing consortium"/>
            <person name="Shimoshige H."/>
            <person name="Kobayashi H."/>
            <person name="Maekawa T."/>
        </authorList>
    </citation>
    <scope>NUCLEOTIDE SEQUENCE [LARGE SCALE GENOMIC DNA]</scope>
    <source>
        <strain evidence="12 13">SIID29052-01</strain>
    </source>
</reference>
<dbReference type="SUPFAM" id="SSF55874">
    <property type="entry name" value="ATPase domain of HSP90 chaperone/DNA topoisomerase II/histidine kinase"/>
    <property type="match status" value="1"/>
</dbReference>
<dbReference type="InterPro" id="IPR018771">
    <property type="entry name" value="PocR_dom"/>
</dbReference>
<sequence>MASDGKGSREPDFASLFDLDELQRIQDAFAQATGVASLITLPDGTPVTRPSNFCRLCNDIIRRTEKGRENCRRSDACLGRHDPAGPVVQPCLSGGLWDAGASIHLEGRHVANWLIGQVRDESQALEGLLAYADVIGADREQFREALAEVTVMSEGQFRKVAEALYLMANLFSRQAYLIRRQEDLLRSSRAVALRHLESERKFRTIFDSVTECLFVHDPETGAILDVNRRACEEYGYAKEEMLRLDVSMLSSGVPPYDQEHARRFMERAARGERQRFEWRARSRDGSLFWQEVSIRRARIGGADRLLVSARDITANKQAQEDAQREKAFTDAIMDSVPGLLYLYDAEGRLVRWNKKHEELTGYSSEELSRMTLMDWYKDDPVEMEKILKAVERIGVEGFSATEGNLRNKDGSHRLYYFTAVPLTLEGRSYFAGIGIDIAERKRLQEFMVQTEKMMCIAGLTAGMAHEINNPLSGILQGLQVLQSRLFGDSARNREAASHCGCSLETLRAYLGRRELDAIITGIRDAAARAARVVANMLEFCRRSESHLAPCDVRVLLDKAVELCASDYDLTKKFDFRNILIEREYAQDLPLVPCTATQLEQVFINLLKNAAQAMSRSPRDGRPPRITLRARGEGEFVAVEVADNGPGMSEEVRGRVFEPFYTTKAPGEGTGLGLSVSFFIITEAHKGAIEVESSPGRGARFIVRLPCVPA</sequence>
<evidence type="ECO:0000259" key="9">
    <source>
        <dbReference type="PROSITE" id="PS50109"/>
    </source>
</evidence>
<dbReference type="Gene3D" id="3.30.565.10">
    <property type="entry name" value="Histidine kinase-like ATPase, C-terminal domain"/>
    <property type="match status" value="1"/>
</dbReference>
<dbReference type="InterPro" id="IPR036097">
    <property type="entry name" value="HisK_dim/P_sf"/>
</dbReference>
<dbReference type="InterPro" id="IPR036890">
    <property type="entry name" value="HATPase_C_sf"/>
</dbReference>
<dbReference type="InterPro" id="IPR013767">
    <property type="entry name" value="PAS_fold"/>
</dbReference>
<dbReference type="InterPro" id="IPR004358">
    <property type="entry name" value="Sig_transdc_His_kin-like_C"/>
</dbReference>
<dbReference type="PRINTS" id="PR00344">
    <property type="entry name" value="BCTRLSENSOR"/>
</dbReference>
<keyword evidence="13" id="KW-1185">Reference proteome</keyword>
<feature type="domain" description="PAS" evidence="10">
    <location>
        <begin position="325"/>
        <end position="367"/>
    </location>
</feature>
<evidence type="ECO:0000256" key="1">
    <source>
        <dbReference type="ARBA" id="ARBA00000085"/>
    </source>
</evidence>
<dbReference type="SMART" id="SM00387">
    <property type="entry name" value="HATPase_c"/>
    <property type="match status" value="1"/>
</dbReference>
<feature type="domain" description="PAS" evidence="10">
    <location>
        <begin position="198"/>
        <end position="272"/>
    </location>
</feature>
<evidence type="ECO:0000256" key="8">
    <source>
        <dbReference type="ARBA" id="ARBA00023012"/>
    </source>
</evidence>
<evidence type="ECO:0000256" key="2">
    <source>
        <dbReference type="ARBA" id="ARBA00012438"/>
    </source>
</evidence>
<dbReference type="InterPro" id="IPR005467">
    <property type="entry name" value="His_kinase_dom"/>
</dbReference>
<dbReference type="GO" id="GO:0006355">
    <property type="term" value="P:regulation of DNA-templated transcription"/>
    <property type="evidence" value="ECO:0007669"/>
    <property type="project" value="InterPro"/>
</dbReference>
<dbReference type="InterPro" id="IPR003594">
    <property type="entry name" value="HATPase_dom"/>
</dbReference>
<evidence type="ECO:0000313" key="13">
    <source>
        <dbReference type="Proteomes" id="UP000494245"/>
    </source>
</evidence>
<accession>A0A6V8LKJ6</accession>
<dbReference type="SUPFAM" id="SSF47384">
    <property type="entry name" value="Homodimeric domain of signal transducing histidine kinase"/>
    <property type="match status" value="1"/>
</dbReference>
<evidence type="ECO:0000259" key="11">
    <source>
        <dbReference type="PROSITE" id="PS50113"/>
    </source>
</evidence>
<dbReference type="PROSITE" id="PS50109">
    <property type="entry name" value="HIS_KIN"/>
    <property type="match status" value="1"/>
</dbReference>
<keyword evidence="6 12" id="KW-0418">Kinase</keyword>
<comment type="catalytic activity">
    <reaction evidence="1">
        <text>ATP + protein L-histidine = ADP + protein N-phospho-L-histidine.</text>
        <dbReference type="EC" id="2.7.13.3"/>
    </reaction>
</comment>
<evidence type="ECO:0000256" key="3">
    <source>
        <dbReference type="ARBA" id="ARBA00022553"/>
    </source>
</evidence>
<dbReference type="CDD" id="cd00130">
    <property type="entry name" value="PAS"/>
    <property type="match status" value="2"/>
</dbReference>
<feature type="domain" description="PAC" evidence="11">
    <location>
        <begin position="274"/>
        <end position="324"/>
    </location>
</feature>
<dbReference type="Pfam" id="PF00989">
    <property type="entry name" value="PAS"/>
    <property type="match status" value="1"/>
</dbReference>
<dbReference type="PANTHER" id="PTHR43065">
    <property type="entry name" value="SENSOR HISTIDINE KINASE"/>
    <property type="match status" value="1"/>
</dbReference>
<feature type="domain" description="PAC" evidence="11">
    <location>
        <begin position="399"/>
        <end position="449"/>
    </location>
</feature>
<dbReference type="InterPro" id="IPR000014">
    <property type="entry name" value="PAS"/>
</dbReference>
<dbReference type="RefSeq" id="WP_173080126.1">
    <property type="nucleotide sequence ID" value="NZ_BLTE01000001.1"/>
</dbReference>
<dbReference type="GO" id="GO:0005524">
    <property type="term" value="F:ATP binding"/>
    <property type="evidence" value="ECO:0007669"/>
    <property type="project" value="UniProtKB-KW"/>
</dbReference>
<dbReference type="Pfam" id="PF13426">
    <property type="entry name" value="PAS_9"/>
    <property type="match status" value="1"/>
</dbReference>
<evidence type="ECO:0000256" key="7">
    <source>
        <dbReference type="ARBA" id="ARBA00022840"/>
    </source>
</evidence>
<dbReference type="PANTHER" id="PTHR43065:SF42">
    <property type="entry name" value="TWO-COMPONENT SENSOR PPRA"/>
    <property type="match status" value="1"/>
</dbReference>
<evidence type="ECO:0000313" key="12">
    <source>
        <dbReference type="EMBL" id="GFK92204.1"/>
    </source>
</evidence>
<dbReference type="Pfam" id="PF02518">
    <property type="entry name" value="HATPase_c"/>
    <property type="match status" value="1"/>
</dbReference>
<dbReference type="InterPro" id="IPR003661">
    <property type="entry name" value="HisK_dim/P_dom"/>
</dbReference>
<dbReference type="SMART" id="SM00091">
    <property type="entry name" value="PAS"/>
    <property type="match status" value="2"/>
</dbReference>
<protein>
    <recommendedName>
        <fullName evidence="2">histidine kinase</fullName>
        <ecNumber evidence="2">2.7.13.3</ecNumber>
    </recommendedName>
</protein>
<keyword evidence="4 12" id="KW-0808">Transferase</keyword>
<dbReference type="EC" id="2.7.13.3" evidence="2"/>
<dbReference type="Gene3D" id="1.10.287.130">
    <property type="match status" value="1"/>
</dbReference>
<dbReference type="InterPro" id="IPR001610">
    <property type="entry name" value="PAC"/>
</dbReference>
<dbReference type="GO" id="GO:0000155">
    <property type="term" value="F:phosphorelay sensor kinase activity"/>
    <property type="evidence" value="ECO:0007669"/>
    <property type="project" value="InterPro"/>
</dbReference>
<proteinExistence type="predicted"/>
<evidence type="ECO:0000256" key="6">
    <source>
        <dbReference type="ARBA" id="ARBA00022777"/>
    </source>
</evidence>
<dbReference type="Pfam" id="PF10114">
    <property type="entry name" value="PocR"/>
    <property type="match status" value="1"/>
</dbReference>
<dbReference type="CDD" id="cd00082">
    <property type="entry name" value="HisKA"/>
    <property type="match status" value="1"/>
</dbReference>
<keyword evidence="7" id="KW-0067">ATP-binding</keyword>
<dbReference type="Proteomes" id="UP000494245">
    <property type="component" value="Unassembled WGS sequence"/>
</dbReference>
<keyword evidence="3" id="KW-0597">Phosphoprotein</keyword>
<reference evidence="12 13" key="2">
    <citation type="submission" date="2020-05" db="EMBL/GenBank/DDBJ databases">
        <title>Draft genome sequence of Desulfovibrio sp. strainFSS-1.</title>
        <authorList>
            <person name="Shimoshige H."/>
            <person name="Kobayashi H."/>
            <person name="Maekawa T."/>
        </authorList>
    </citation>
    <scope>NUCLEOTIDE SEQUENCE [LARGE SCALE GENOMIC DNA]</scope>
    <source>
        <strain evidence="12 13">SIID29052-01</strain>
    </source>
</reference>
<keyword evidence="5" id="KW-0547">Nucleotide-binding</keyword>
<dbReference type="NCBIfam" id="TIGR00229">
    <property type="entry name" value="sensory_box"/>
    <property type="match status" value="2"/>
</dbReference>
<dbReference type="Gene3D" id="3.30.450.20">
    <property type="entry name" value="PAS domain"/>
    <property type="match status" value="2"/>
</dbReference>
<dbReference type="EMBL" id="BLTE01000001">
    <property type="protein sequence ID" value="GFK92204.1"/>
    <property type="molecule type" value="Genomic_DNA"/>
</dbReference>
<dbReference type="SUPFAM" id="SSF55785">
    <property type="entry name" value="PYP-like sensor domain (PAS domain)"/>
    <property type="match status" value="2"/>
</dbReference>
<dbReference type="AlphaFoldDB" id="A0A6V8LKJ6"/>
<dbReference type="InterPro" id="IPR035965">
    <property type="entry name" value="PAS-like_dom_sf"/>
</dbReference>
<dbReference type="PROSITE" id="PS50113">
    <property type="entry name" value="PAC"/>
    <property type="match status" value="2"/>
</dbReference>
<dbReference type="SMART" id="SM00086">
    <property type="entry name" value="PAC"/>
    <property type="match status" value="2"/>
</dbReference>
<organism evidence="12 13">
    <name type="scientific">Fundidesulfovibrio magnetotacticus</name>
    <dbReference type="NCBI Taxonomy" id="2730080"/>
    <lineage>
        <taxon>Bacteria</taxon>
        <taxon>Pseudomonadati</taxon>
        <taxon>Thermodesulfobacteriota</taxon>
        <taxon>Desulfovibrionia</taxon>
        <taxon>Desulfovibrionales</taxon>
        <taxon>Desulfovibrionaceae</taxon>
        <taxon>Fundidesulfovibrio</taxon>
    </lineage>
</organism>
<dbReference type="InterPro" id="IPR000700">
    <property type="entry name" value="PAS-assoc_C"/>
</dbReference>
<feature type="domain" description="Histidine kinase" evidence="9">
    <location>
        <begin position="462"/>
        <end position="708"/>
    </location>
</feature>
<gene>
    <name evidence="12" type="primary">kinE_1</name>
    <name evidence="12" type="ORF">NNJEOMEG_00025</name>
</gene>
<evidence type="ECO:0000256" key="5">
    <source>
        <dbReference type="ARBA" id="ARBA00022741"/>
    </source>
</evidence>
<comment type="caution">
    <text evidence="12">The sequence shown here is derived from an EMBL/GenBank/DDBJ whole genome shotgun (WGS) entry which is preliminary data.</text>
</comment>
<dbReference type="PROSITE" id="PS50112">
    <property type="entry name" value="PAS"/>
    <property type="match status" value="2"/>
</dbReference>
<evidence type="ECO:0000259" key="10">
    <source>
        <dbReference type="PROSITE" id="PS50112"/>
    </source>
</evidence>
<evidence type="ECO:0000256" key="4">
    <source>
        <dbReference type="ARBA" id="ARBA00022679"/>
    </source>
</evidence>